<dbReference type="AlphaFoldDB" id="A0A848DCQ9"/>
<evidence type="ECO:0000313" key="1">
    <source>
        <dbReference type="EMBL" id="NMH90374.1"/>
    </source>
</evidence>
<dbReference type="EMBL" id="JAAXKZ010000004">
    <property type="protein sequence ID" value="NMH90374.1"/>
    <property type="molecule type" value="Genomic_DNA"/>
</dbReference>
<sequence length="81" mass="8834">MVESRTDRIQKQVGTVVEMPVLGSVVLPPREKLAFYAGLGLLAVFEIVEWPIALTVAAGHVLADQQHWRLAQGVGEALEEV</sequence>
<comment type="caution">
    <text evidence="1">The sequence shown here is derived from an EMBL/GenBank/DDBJ whole genome shotgun (WGS) entry which is preliminary data.</text>
</comment>
<dbReference type="RefSeq" id="WP_169409877.1">
    <property type="nucleotide sequence ID" value="NZ_JAAXKZ010000004.1"/>
</dbReference>
<accession>A0A848DCQ9</accession>
<dbReference type="Proteomes" id="UP000586918">
    <property type="component" value="Unassembled WGS sequence"/>
</dbReference>
<organism evidence="1 2">
    <name type="scientific">Pseudonocardia bannensis</name>
    <dbReference type="NCBI Taxonomy" id="630973"/>
    <lineage>
        <taxon>Bacteria</taxon>
        <taxon>Bacillati</taxon>
        <taxon>Actinomycetota</taxon>
        <taxon>Actinomycetes</taxon>
        <taxon>Pseudonocardiales</taxon>
        <taxon>Pseudonocardiaceae</taxon>
        <taxon>Pseudonocardia</taxon>
    </lineage>
</organism>
<gene>
    <name evidence="1" type="ORF">HF519_01945</name>
</gene>
<proteinExistence type="predicted"/>
<keyword evidence="2" id="KW-1185">Reference proteome</keyword>
<protein>
    <submittedName>
        <fullName evidence="1">Uncharacterized protein</fullName>
    </submittedName>
</protein>
<reference evidence="1 2" key="1">
    <citation type="submission" date="2020-04" db="EMBL/GenBank/DDBJ databases">
        <authorList>
            <person name="Klaysubun C."/>
            <person name="Duangmal K."/>
            <person name="Lipun K."/>
        </authorList>
    </citation>
    <scope>NUCLEOTIDE SEQUENCE [LARGE SCALE GENOMIC DNA]</scope>
    <source>
        <strain evidence="1 2">DSM 45300</strain>
    </source>
</reference>
<name>A0A848DCQ9_9PSEU</name>
<evidence type="ECO:0000313" key="2">
    <source>
        <dbReference type="Proteomes" id="UP000586918"/>
    </source>
</evidence>